<dbReference type="PANTHER" id="PTHR21666:SF270">
    <property type="entry name" value="MUREIN HYDROLASE ACTIVATOR ENVC"/>
    <property type="match status" value="1"/>
</dbReference>
<dbReference type="InterPro" id="IPR016047">
    <property type="entry name" value="M23ase_b-sheet_dom"/>
</dbReference>
<feature type="transmembrane region" description="Helical" evidence="1">
    <location>
        <begin position="174"/>
        <end position="196"/>
    </location>
</feature>
<name>A0A2J6X351_9CHLR</name>
<evidence type="ECO:0000313" key="3">
    <source>
        <dbReference type="EMBL" id="PMP79066.1"/>
    </source>
</evidence>
<dbReference type="EMBL" id="PNIQ01000694">
    <property type="protein sequence ID" value="PMP79066.1"/>
    <property type="molecule type" value="Genomic_DNA"/>
</dbReference>
<dbReference type="GO" id="GO:0004222">
    <property type="term" value="F:metalloendopeptidase activity"/>
    <property type="evidence" value="ECO:0007669"/>
    <property type="project" value="TreeGrafter"/>
</dbReference>
<dbReference type="Gene3D" id="2.70.70.10">
    <property type="entry name" value="Glucose Permease (Domain IIA)"/>
    <property type="match status" value="1"/>
</dbReference>
<organism evidence="3 4">
    <name type="scientific">Chloroflexus aggregans</name>
    <dbReference type="NCBI Taxonomy" id="152260"/>
    <lineage>
        <taxon>Bacteria</taxon>
        <taxon>Bacillati</taxon>
        <taxon>Chloroflexota</taxon>
        <taxon>Chloroflexia</taxon>
        <taxon>Chloroflexales</taxon>
        <taxon>Chloroflexineae</taxon>
        <taxon>Chloroflexaceae</taxon>
        <taxon>Chloroflexus</taxon>
    </lineage>
</organism>
<evidence type="ECO:0000256" key="1">
    <source>
        <dbReference type="SAM" id="Phobius"/>
    </source>
</evidence>
<comment type="caution">
    <text evidence="3">The sequence shown here is derived from an EMBL/GenBank/DDBJ whole genome shotgun (WGS) entry which is preliminary data.</text>
</comment>
<sequence>MRVDPRRPTNYLAFGQPVLAAADGVVVALRNDIRDSPWAGTGWIDITTPDLRGNYVVIKHHEHVYTLYAHLQRGSIKVTLGETVHAGQPIGACGHSGHSSEPHLHFQLQDQADFFTAIGLPITFRRVRRSDSNSTVCLAQGFIQRDQMVEPAPADCPAQLIESVVVVKPTLRELLGGIITFGLILLGVFAIVARIIDTVI</sequence>
<dbReference type="SUPFAM" id="SSF51261">
    <property type="entry name" value="Duplicated hybrid motif"/>
    <property type="match status" value="1"/>
</dbReference>
<dbReference type="CDD" id="cd12797">
    <property type="entry name" value="M23_peptidase"/>
    <property type="match status" value="1"/>
</dbReference>
<evidence type="ECO:0000313" key="4">
    <source>
        <dbReference type="Proteomes" id="UP000243376"/>
    </source>
</evidence>
<dbReference type="PANTHER" id="PTHR21666">
    <property type="entry name" value="PEPTIDASE-RELATED"/>
    <property type="match status" value="1"/>
</dbReference>
<dbReference type="Pfam" id="PF01551">
    <property type="entry name" value="Peptidase_M23"/>
    <property type="match status" value="1"/>
</dbReference>
<keyword evidence="1" id="KW-1133">Transmembrane helix</keyword>
<keyword evidence="1" id="KW-0812">Transmembrane</keyword>
<dbReference type="InterPro" id="IPR050570">
    <property type="entry name" value="Cell_wall_metabolism_enzyme"/>
</dbReference>
<protein>
    <recommendedName>
        <fullName evidence="2">M23ase beta-sheet core domain-containing protein</fullName>
    </recommendedName>
</protein>
<feature type="domain" description="M23ase beta-sheet core" evidence="2">
    <location>
        <begin position="15"/>
        <end position="111"/>
    </location>
</feature>
<accession>A0A2J6X351</accession>
<keyword evidence="1" id="KW-0472">Membrane</keyword>
<dbReference type="InterPro" id="IPR011055">
    <property type="entry name" value="Dup_hybrid_motif"/>
</dbReference>
<dbReference type="Proteomes" id="UP000243376">
    <property type="component" value="Unassembled WGS sequence"/>
</dbReference>
<evidence type="ECO:0000259" key="2">
    <source>
        <dbReference type="Pfam" id="PF01551"/>
    </source>
</evidence>
<gene>
    <name evidence="3" type="ORF">C0184_10370</name>
</gene>
<dbReference type="AlphaFoldDB" id="A0A2J6X351"/>
<proteinExistence type="predicted"/>
<reference evidence="3 4" key="1">
    <citation type="submission" date="2018-01" db="EMBL/GenBank/DDBJ databases">
        <title>Metagenomic assembled genomes from two thermal pools in the Uzon Caldera, Kamchatka, Russia.</title>
        <authorList>
            <person name="Wilkins L."/>
            <person name="Ettinger C."/>
        </authorList>
    </citation>
    <scope>NUCLEOTIDE SEQUENCE [LARGE SCALE GENOMIC DNA]</scope>
    <source>
        <strain evidence="3">ZAV-02</strain>
    </source>
</reference>